<feature type="domain" description="Response regulatory" evidence="3">
    <location>
        <begin position="16"/>
        <end position="130"/>
    </location>
</feature>
<dbReference type="CDD" id="cd00156">
    <property type="entry name" value="REC"/>
    <property type="match status" value="1"/>
</dbReference>
<keyword evidence="1 2" id="KW-0597">Phosphoprotein</keyword>
<dbReference type="PANTHER" id="PTHR44591">
    <property type="entry name" value="STRESS RESPONSE REGULATOR PROTEIN 1"/>
    <property type="match status" value="1"/>
</dbReference>
<sequence length="137" mass="14559">MLTTPSTPAGNRSAPSVLVVDDEPVIREFVCEILEGEGMTAVPMESADTAAAYLNEHVEDVDILITDIRMPGSMDGAGLANLVANKWPQIPIIVMSGYETPATASIRCKVRFLPKPWSIGQLLDSVSGVAYSAVPSN</sequence>
<dbReference type="Gene3D" id="3.40.50.2300">
    <property type="match status" value="1"/>
</dbReference>
<comment type="caution">
    <text evidence="4">The sequence shown here is derived from an EMBL/GenBank/DDBJ whole genome shotgun (WGS) entry which is preliminary data.</text>
</comment>
<dbReference type="SMART" id="SM00448">
    <property type="entry name" value="REC"/>
    <property type="match status" value="1"/>
</dbReference>
<proteinExistence type="predicted"/>
<feature type="modified residue" description="4-aspartylphosphate" evidence="2">
    <location>
        <position position="67"/>
    </location>
</feature>
<dbReference type="RefSeq" id="WP_188983377.1">
    <property type="nucleotide sequence ID" value="NZ_BMPO01000004.1"/>
</dbReference>
<dbReference type="PROSITE" id="PS50110">
    <property type="entry name" value="RESPONSE_REGULATORY"/>
    <property type="match status" value="1"/>
</dbReference>
<organism evidence="4 5">
    <name type="scientific">Pseudomonas matsuisoli</name>
    <dbReference type="NCBI Taxonomy" id="1515666"/>
    <lineage>
        <taxon>Bacteria</taxon>
        <taxon>Pseudomonadati</taxon>
        <taxon>Pseudomonadota</taxon>
        <taxon>Gammaproteobacteria</taxon>
        <taxon>Pseudomonadales</taxon>
        <taxon>Pseudomonadaceae</taxon>
        <taxon>Pseudomonas</taxon>
    </lineage>
</organism>
<dbReference type="InterPro" id="IPR050595">
    <property type="entry name" value="Bact_response_regulator"/>
</dbReference>
<dbReference type="EMBL" id="BMPO01000004">
    <property type="protein sequence ID" value="GGJ96694.1"/>
    <property type="molecule type" value="Genomic_DNA"/>
</dbReference>
<evidence type="ECO:0000256" key="2">
    <source>
        <dbReference type="PROSITE-ProRule" id="PRU00169"/>
    </source>
</evidence>
<dbReference type="Proteomes" id="UP000635983">
    <property type="component" value="Unassembled WGS sequence"/>
</dbReference>
<dbReference type="InterPro" id="IPR011006">
    <property type="entry name" value="CheY-like_superfamily"/>
</dbReference>
<dbReference type="AlphaFoldDB" id="A0A917PX37"/>
<reference evidence="4" key="2">
    <citation type="submission" date="2020-09" db="EMBL/GenBank/DDBJ databases">
        <authorList>
            <person name="Sun Q."/>
            <person name="Ohkuma M."/>
        </authorList>
    </citation>
    <scope>NUCLEOTIDE SEQUENCE</scope>
    <source>
        <strain evidence="4">JCM 30078</strain>
    </source>
</reference>
<name>A0A917PX37_9PSED</name>
<evidence type="ECO:0000313" key="4">
    <source>
        <dbReference type="EMBL" id="GGJ96694.1"/>
    </source>
</evidence>
<evidence type="ECO:0000256" key="1">
    <source>
        <dbReference type="ARBA" id="ARBA00022553"/>
    </source>
</evidence>
<accession>A0A917PX37</accession>
<dbReference type="Pfam" id="PF00072">
    <property type="entry name" value="Response_reg"/>
    <property type="match status" value="1"/>
</dbReference>
<evidence type="ECO:0000259" key="3">
    <source>
        <dbReference type="PROSITE" id="PS50110"/>
    </source>
</evidence>
<reference evidence="4" key="1">
    <citation type="journal article" date="2014" name="Int. J. Syst. Evol. Microbiol.">
        <title>Complete genome sequence of Corynebacterium casei LMG S-19264T (=DSM 44701T), isolated from a smear-ripened cheese.</title>
        <authorList>
            <consortium name="US DOE Joint Genome Institute (JGI-PGF)"/>
            <person name="Walter F."/>
            <person name="Albersmeier A."/>
            <person name="Kalinowski J."/>
            <person name="Ruckert C."/>
        </authorList>
    </citation>
    <scope>NUCLEOTIDE SEQUENCE</scope>
    <source>
        <strain evidence="4">JCM 30078</strain>
    </source>
</reference>
<evidence type="ECO:0000313" key="5">
    <source>
        <dbReference type="Proteomes" id="UP000635983"/>
    </source>
</evidence>
<protein>
    <recommendedName>
        <fullName evidence="3">Response regulatory domain-containing protein</fullName>
    </recommendedName>
</protein>
<dbReference type="GO" id="GO:0000160">
    <property type="term" value="P:phosphorelay signal transduction system"/>
    <property type="evidence" value="ECO:0007669"/>
    <property type="project" value="InterPro"/>
</dbReference>
<dbReference type="SUPFAM" id="SSF52172">
    <property type="entry name" value="CheY-like"/>
    <property type="match status" value="1"/>
</dbReference>
<dbReference type="InterPro" id="IPR001789">
    <property type="entry name" value="Sig_transdc_resp-reg_receiver"/>
</dbReference>
<gene>
    <name evidence="4" type="ORF">GCM10009304_23230</name>
</gene>
<keyword evidence="5" id="KW-1185">Reference proteome</keyword>
<dbReference type="PANTHER" id="PTHR44591:SF3">
    <property type="entry name" value="RESPONSE REGULATORY DOMAIN-CONTAINING PROTEIN"/>
    <property type="match status" value="1"/>
</dbReference>